<reference evidence="11 12" key="1">
    <citation type="submission" date="2021-06" db="EMBL/GenBank/DDBJ databases">
        <authorList>
            <person name="Sun Q."/>
            <person name="Li D."/>
        </authorList>
    </citation>
    <scope>NUCLEOTIDE SEQUENCE [LARGE SCALE GENOMIC DNA]</scope>
    <source>
        <strain evidence="11 12">MSJ-5</strain>
    </source>
</reference>
<evidence type="ECO:0000256" key="1">
    <source>
        <dbReference type="ARBA" id="ARBA00004496"/>
    </source>
</evidence>
<dbReference type="PANTHER" id="PTHR34471">
    <property type="entry name" value="ARGININE REPRESSOR"/>
    <property type="match status" value="1"/>
</dbReference>
<gene>
    <name evidence="7" type="primary">argR</name>
    <name evidence="11" type="ORF">KQI88_14120</name>
</gene>
<dbReference type="PANTHER" id="PTHR34471:SF1">
    <property type="entry name" value="ARGININE REPRESSOR"/>
    <property type="match status" value="1"/>
</dbReference>
<dbReference type="InterPro" id="IPR001669">
    <property type="entry name" value="Arg_repress"/>
</dbReference>
<keyword evidence="6 7" id="KW-0804">Transcription</keyword>
<dbReference type="EMBL" id="JAHLQK010000005">
    <property type="protein sequence ID" value="MBU5677556.1"/>
    <property type="molecule type" value="Genomic_DNA"/>
</dbReference>
<protein>
    <recommendedName>
        <fullName evidence="7 8">Arginine repressor</fullName>
    </recommendedName>
</protein>
<keyword evidence="7" id="KW-0678">Repressor</keyword>
<dbReference type="HAMAP" id="MF_00173">
    <property type="entry name" value="Arg_repressor"/>
    <property type="match status" value="1"/>
</dbReference>
<evidence type="ECO:0000313" key="11">
    <source>
        <dbReference type="EMBL" id="MBU5677556.1"/>
    </source>
</evidence>
<dbReference type="NCBIfam" id="NF001680">
    <property type="entry name" value="PRK00441.1"/>
    <property type="match status" value="1"/>
</dbReference>
<evidence type="ECO:0000256" key="4">
    <source>
        <dbReference type="ARBA" id="ARBA00023015"/>
    </source>
</evidence>
<feature type="domain" description="Arginine repressor DNA-binding" evidence="9">
    <location>
        <begin position="2"/>
        <end position="67"/>
    </location>
</feature>
<accession>A0ABS6G4Y8</accession>
<evidence type="ECO:0000256" key="2">
    <source>
        <dbReference type="ARBA" id="ARBA00008316"/>
    </source>
</evidence>
<evidence type="ECO:0000313" key="12">
    <source>
        <dbReference type="Proteomes" id="UP000779508"/>
    </source>
</evidence>
<keyword evidence="4 7" id="KW-0805">Transcription regulation</keyword>
<dbReference type="Pfam" id="PF02863">
    <property type="entry name" value="Arg_repressor_C"/>
    <property type="match status" value="1"/>
</dbReference>
<comment type="caution">
    <text evidence="11">The sequence shown here is derived from an EMBL/GenBank/DDBJ whole genome shotgun (WGS) entry which is preliminary data.</text>
</comment>
<comment type="function">
    <text evidence="7">Regulates arginine biosynthesis genes.</text>
</comment>
<evidence type="ECO:0000256" key="5">
    <source>
        <dbReference type="ARBA" id="ARBA00023125"/>
    </source>
</evidence>
<keyword evidence="7" id="KW-0028">Amino-acid biosynthesis</keyword>
<dbReference type="InterPro" id="IPR020900">
    <property type="entry name" value="Arg_repress_DNA-bd"/>
</dbReference>
<organism evidence="11 12">
    <name type="scientific">Alkaliphilus flagellatus</name>
    <dbReference type="NCBI Taxonomy" id="2841507"/>
    <lineage>
        <taxon>Bacteria</taxon>
        <taxon>Bacillati</taxon>
        <taxon>Bacillota</taxon>
        <taxon>Clostridia</taxon>
        <taxon>Peptostreptococcales</taxon>
        <taxon>Natronincolaceae</taxon>
        <taxon>Alkaliphilus</taxon>
    </lineage>
</organism>
<evidence type="ECO:0000256" key="7">
    <source>
        <dbReference type="HAMAP-Rule" id="MF_00173"/>
    </source>
</evidence>
<dbReference type="InterPro" id="IPR020899">
    <property type="entry name" value="Arg_repress_C"/>
</dbReference>
<evidence type="ECO:0000256" key="6">
    <source>
        <dbReference type="ARBA" id="ARBA00023163"/>
    </source>
</evidence>
<keyword evidence="12" id="KW-1185">Reference proteome</keyword>
<evidence type="ECO:0000256" key="8">
    <source>
        <dbReference type="NCBIfam" id="TIGR01529"/>
    </source>
</evidence>
<sequence>MKYTRHAKMLEIIESKEIETQEELSEELRKLGLNVTQATVSRDIKELRLIKVLTKNGKYKYATLQSQENVLSDRLVRIFKNSIVSIDYAGNIIVMKTLTGSAQAAAAAIDAVNLDDAVGTIAGDDTIFIVIRDASKMEENIEHFRKLMK</sequence>
<dbReference type="Pfam" id="PF01316">
    <property type="entry name" value="Arg_repressor"/>
    <property type="match status" value="1"/>
</dbReference>
<name>A0ABS6G4Y8_9FIRM</name>
<comment type="subcellular location">
    <subcellularLocation>
        <location evidence="1 7">Cytoplasm</location>
    </subcellularLocation>
</comment>
<feature type="domain" description="Arginine repressor C-terminal" evidence="10">
    <location>
        <begin position="79"/>
        <end position="145"/>
    </location>
</feature>
<evidence type="ECO:0000256" key="3">
    <source>
        <dbReference type="ARBA" id="ARBA00022490"/>
    </source>
</evidence>
<proteinExistence type="inferred from homology"/>
<keyword evidence="5 7" id="KW-0238">DNA-binding</keyword>
<keyword evidence="3 7" id="KW-0963">Cytoplasm</keyword>
<comment type="similarity">
    <text evidence="2 7">Belongs to the ArgR family.</text>
</comment>
<evidence type="ECO:0000259" key="9">
    <source>
        <dbReference type="Pfam" id="PF01316"/>
    </source>
</evidence>
<comment type="pathway">
    <text evidence="7">Amino-acid biosynthesis; L-arginine biosynthesis [regulation].</text>
</comment>
<dbReference type="Proteomes" id="UP000779508">
    <property type="component" value="Unassembled WGS sequence"/>
</dbReference>
<evidence type="ECO:0000259" key="10">
    <source>
        <dbReference type="Pfam" id="PF02863"/>
    </source>
</evidence>
<keyword evidence="7" id="KW-0055">Arginine biosynthesis</keyword>
<dbReference type="RefSeq" id="WP_216418385.1">
    <property type="nucleotide sequence ID" value="NZ_JAHLQK010000005.1"/>
</dbReference>
<dbReference type="NCBIfam" id="TIGR01529">
    <property type="entry name" value="argR_whole"/>
    <property type="match status" value="1"/>
</dbReference>